<dbReference type="Proteomes" id="UP001328107">
    <property type="component" value="Unassembled WGS sequence"/>
</dbReference>
<organism evidence="2 3">
    <name type="scientific">Pristionchus mayeri</name>
    <dbReference type="NCBI Taxonomy" id="1317129"/>
    <lineage>
        <taxon>Eukaryota</taxon>
        <taxon>Metazoa</taxon>
        <taxon>Ecdysozoa</taxon>
        <taxon>Nematoda</taxon>
        <taxon>Chromadorea</taxon>
        <taxon>Rhabditida</taxon>
        <taxon>Rhabditina</taxon>
        <taxon>Diplogasteromorpha</taxon>
        <taxon>Diplogasteroidea</taxon>
        <taxon>Neodiplogasteridae</taxon>
        <taxon>Pristionchus</taxon>
    </lineage>
</organism>
<sequence length="82" mass="8619">ITMGHSVTSRCSFNICGLASVGVSSLHFSFTMQSRSLQSVKSNGGPSGVVPVCPVEPWQSANSSNNAAGHIWQRGIDRGRGE</sequence>
<accession>A0AAN5CVQ4</accession>
<keyword evidence="3" id="KW-1185">Reference proteome</keyword>
<dbReference type="AlphaFoldDB" id="A0AAN5CVQ4"/>
<dbReference type="EMBL" id="BTRK01000005">
    <property type="protein sequence ID" value="GMR51084.1"/>
    <property type="molecule type" value="Genomic_DNA"/>
</dbReference>
<feature type="region of interest" description="Disordered" evidence="1">
    <location>
        <begin position="61"/>
        <end position="82"/>
    </location>
</feature>
<evidence type="ECO:0000256" key="1">
    <source>
        <dbReference type="SAM" id="MobiDB-lite"/>
    </source>
</evidence>
<comment type="caution">
    <text evidence="2">The sequence shown here is derived from an EMBL/GenBank/DDBJ whole genome shotgun (WGS) entry which is preliminary data.</text>
</comment>
<evidence type="ECO:0000313" key="2">
    <source>
        <dbReference type="EMBL" id="GMR51084.1"/>
    </source>
</evidence>
<name>A0AAN5CVQ4_9BILA</name>
<gene>
    <name evidence="2" type="ORF">PMAYCL1PPCAC_21279</name>
</gene>
<feature type="non-terminal residue" evidence="2">
    <location>
        <position position="1"/>
    </location>
</feature>
<protein>
    <submittedName>
        <fullName evidence="2">Uncharacterized protein</fullName>
    </submittedName>
</protein>
<reference evidence="3" key="1">
    <citation type="submission" date="2022-10" db="EMBL/GenBank/DDBJ databases">
        <title>Genome assembly of Pristionchus species.</title>
        <authorList>
            <person name="Yoshida K."/>
            <person name="Sommer R.J."/>
        </authorList>
    </citation>
    <scope>NUCLEOTIDE SEQUENCE [LARGE SCALE GENOMIC DNA]</scope>
    <source>
        <strain evidence="3">RS5460</strain>
    </source>
</reference>
<feature type="non-terminal residue" evidence="2">
    <location>
        <position position="82"/>
    </location>
</feature>
<proteinExistence type="predicted"/>
<evidence type="ECO:0000313" key="3">
    <source>
        <dbReference type="Proteomes" id="UP001328107"/>
    </source>
</evidence>